<keyword evidence="5" id="KW-0862">Zinc</keyword>
<keyword evidence="3" id="KW-0677">Repeat</keyword>
<proteinExistence type="predicted"/>
<dbReference type="AlphaFoldDB" id="A0A9P9AX23"/>
<dbReference type="CDD" id="cd12148">
    <property type="entry name" value="fungal_TF_MHR"/>
    <property type="match status" value="1"/>
</dbReference>
<reference evidence="10 11" key="1">
    <citation type="journal article" date="2021" name="Nat. Commun.">
        <title>Genetic determinants of endophytism in the Arabidopsis root mycobiome.</title>
        <authorList>
            <person name="Mesny F."/>
            <person name="Miyauchi S."/>
            <person name="Thiergart T."/>
            <person name="Pickel B."/>
            <person name="Atanasova L."/>
            <person name="Karlsson M."/>
            <person name="Huettel B."/>
            <person name="Barry K.W."/>
            <person name="Haridas S."/>
            <person name="Chen C."/>
            <person name="Bauer D."/>
            <person name="Andreopoulos W."/>
            <person name="Pangilinan J."/>
            <person name="LaButti K."/>
            <person name="Riley R."/>
            <person name="Lipzen A."/>
            <person name="Clum A."/>
            <person name="Drula E."/>
            <person name="Henrissat B."/>
            <person name="Kohler A."/>
            <person name="Grigoriev I.V."/>
            <person name="Martin F.M."/>
            <person name="Hacquard S."/>
        </authorList>
    </citation>
    <scope>NUCLEOTIDE SEQUENCE [LARGE SCALE GENOMIC DNA]</scope>
    <source>
        <strain evidence="10 11">MPI-CAGE-CH-0241</strain>
    </source>
</reference>
<feature type="compositionally biased region" description="Low complexity" evidence="8">
    <location>
        <begin position="327"/>
        <end position="342"/>
    </location>
</feature>
<gene>
    <name evidence="10" type="ORF">B0T10DRAFT_452303</name>
</gene>
<dbReference type="Pfam" id="PF00096">
    <property type="entry name" value="zf-C2H2"/>
    <property type="match status" value="2"/>
</dbReference>
<feature type="compositionally biased region" description="Basic and acidic residues" evidence="8">
    <location>
        <begin position="190"/>
        <end position="199"/>
    </location>
</feature>
<keyword evidence="4 7" id="KW-0863">Zinc-finger</keyword>
<feature type="compositionally biased region" description="Polar residues" evidence="8">
    <location>
        <begin position="18"/>
        <end position="40"/>
    </location>
</feature>
<dbReference type="PROSITE" id="PS00028">
    <property type="entry name" value="ZINC_FINGER_C2H2_1"/>
    <property type="match status" value="2"/>
</dbReference>
<name>A0A9P9AX23_9HYPO</name>
<protein>
    <recommendedName>
        <fullName evidence="9">C2H2-type domain-containing protein</fullName>
    </recommendedName>
</protein>
<evidence type="ECO:0000256" key="2">
    <source>
        <dbReference type="ARBA" id="ARBA00022723"/>
    </source>
</evidence>
<dbReference type="InterPro" id="IPR013087">
    <property type="entry name" value="Znf_C2H2_type"/>
</dbReference>
<dbReference type="PANTHER" id="PTHR40626">
    <property type="entry name" value="MIP31509P"/>
    <property type="match status" value="1"/>
</dbReference>
<dbReference type="EMBL" id="JAGPYM010000001">
    <property type="protein sequence ID" value="KAH6899763.1"/>
    <property type="molecule type" value="Genomic_DNA"/>
</dbReference>
<evidence type="ECO:0000256" key="6">
    <source>
        <dbReference type="ARBA" id="ARBA00023242"/>
    </source>
</evidence>
<keyword evidence="2" id="KW-0479">Metal-binding</keyword>
<dbReference type="Gene3D" id="3.30.160.60">
    <property type="entry name" value="Classic Zinc Finger"/>
    <property type="match status" value="1"/>
</dbReference>
<dbReference type="SUPFAM" id="SSF57667">
    <property type="entry name" value="beta-beta-alpha zinc fingers"/>
    <property type="match status" value="1"/>
</dbReference>
<evidence type="ECO:0000313" key="10">
    <source>
        <dbReference type="EMBL" id="KAH6899763.1"/>
    </source>
</evidence>
<evidence type="ECO:0000256" key="3">
    <source>
        <dbReference type="ARBA" id="ARBA00022737"/>
    </source>
</evidence>
<evidence type="ECO:0000256" key="5">
    <source>
        <dbReference type="ARBA" id="ARBA00022833"/>
    </source>
</evidence>
<organism evidence="10 11">
    <name type="scientific">Thelonectria olida</name>
    <dbReference type="NCBI Taxonomy" id="1576542"/>
    <lineage>
        <taxon>Eukaryota</taxon>
        <taxon>Fungi</taxon>
        <taxon>Dikarya</taxon>
        <taxon>Ascomycota</taxon>
        <taxon>Pezizomycotina</taxon>
        <taxon>Sordariomycetes</taxon>
        <taxon>Hypocreomycetidae</taxon>
        <taxon>Hypocreales</taxon>
        <taxon>Nectriaceae</taxon>
        <taxon>Thelonectria</taxon>
    </lineage>
</organism>
<feature type="region of interest" description="Disordered" evidence="8">
    <location>
        <begin position="1"/>
        <end position="90"/>
    </location>
</feature>
<evidence type="ECO:0000256" key="7">
    <source>
        <dbReference type="PROSITE-ProRule" id="PRU00042"/>
    </source>
</evidence>
<dbReference type="GO" id="GO:0000785">
    <property type="term" value="C:chromatin"/>
    <property type="evidence" value="ECO:0007669"/>
    <property type="project" value="TreeGrafter"/>
</dbReference>
<dbReference type="GO" id="GO:0005634">
    <property type="term" value="C:nucleus"/>
    <property type="evidence" value="ECO:0007669"/>
    <property type="project" value="UniProtKB-SubCell"/>
</dbReference>
<feature type="domain" description="C2H2-type" evidence="9">
    <location>
        <begin position="163"/>
        <end position="192"/>
    </location>
</feature>
<sequence length="951" mass="105850">MASLKNIINSDDEHDPSPETSMQHLPSDSSAADTYPTTRPDQPAALHNDLINPARHSSRFFASEPPSLSSSGIVPGRRPSNTSVDSMDGPYDANYVMPSGSNFMRPIQRNPATEHPIKLTPITGKISKAKKGVPVHNCDKCPKTFTRAEHLRRHQLTHGAPELCCHKPNCGKTFYRKDLFERHLQRHEIDDPIKNDPNRWSRYRPKTPPSQSYGNTNQDSGLRMPQGLAGTQPDGSDVSRTTPMTTSPWPPSTTAPSASPDHTSQRGQPTEGYSLVPNEFVFDQTTMPGLQPTTGSYVQPFTTPRTMPGLGLYIPETQTTTAWDPTIPSSASASESTYSTPSDNTHPHRFPVRTSSGDWNTQVPAFNSHNGTQSHSPILDNGAYIPFLYSSPQPQQLAFGNSLELPLPGYLGEDFFNLEQMPANNTVRSLPPQMGQSSETLVTVPAVPPNDFLNGAGCGRPEGLGLLASRSVAPDRLDTATREAIPEYLKVYWEKVYPLYPVIHRRMFDFVTEATKDYFDVLRCAMAAIATQYLTDKDDRVKGAQLYQYAWYKSKLANEWPQPVKQTLVLLEHYARFRGKKGGSHKPSQRFGTLYQRVYSTQNSFMPIPSEYDLVEQWMAWIDMETRRRLLAACFILDVHSAQYHERHNTPFINLGRDEPPIPLSGSTADLWEAPTPEDWSMLLEKSKPMTLEDINLETLTPSAIEEAPPFDGAIILAACAMHLPARQNPKELDLVRDASGVAVNDFCIARLFPASAVANTYLALHHTPLHILLSVSGDSWVFNEKISDPKLFVEHKAALRQWQKSGSAAVAATFAARALKAFLGLSDSSEGKDSETVPIQLRSSSSWKDISDYWGFYVCSLICWAFGYSGKRDSKTKAISQETTLRLLLTAANVEPGEVQRLSNRHEAHGVVRLAREELEAQCLMDRNFLLVDAVGALKALEQKHDCEWF</sequence>
<dbReference type="InterPro" id="IPR036236">
    <property type="entry name" value="Znf_C2H2_sf"/>
</dbReference>
<dbReference type="SMART" id="SM00355">
    <property type="entry name" value="ZnF_C2H2"/>
    <property type="match status" value="2"/>
</dbReference>
<feature type="region of interest" description="Disordered" evidence="8">
    <location>
        <begin position="190"/>
        <end position="273"/>
    </location>
</feature>
<dbReference type="Proteomes" id="UP000777438">
    <property type="component" value="Unassembled WGS sequence"/>
</dbReference>
<dbReference type="GO" id="GO:0008270">
    <property type="term" value="F:zinc ion binding"/>
    <property type="evidence" value="ECO:0007669"/>
    <property type="project" value="UniProtKB-KW"/>
</dbReference>
<evidence type="ECO:0000259" key="9">
    <source>
        <dbReference type="PROSITE" id="PS50157"/>
    </source>
</evidence>
<dbReference type="OrthoDB" id="6077919at2759"/>
<evidence type="ECO:0000313" key="11">
    <source>
        <dbReference type="Proteomes" id="UP000777438"/>
    </source>
</evidence>
<feature type="domain" description="C2H2-type" evidence="9">
    <location>
        <begin position="136"/>
        <end position="163"/>
    </location>
</feature>
<evidence type="ECO:0000256" key="4">
    <source>
        <dbReference type="ARBA" id="ARBA00022771"/>
    </source>
</evidence>
<feature type="compositionally biased region" description="Polar residues" evidence="8">
    <location>
        <begin position="209"/>
        <end position="220"/>
    </location>
</feature>
<dbReference type="PROSITE" id="PS50157">
    <property type="entry name" value="ZINC_FINGER_C2H2_2"/>
    <property type="match status" value="2"/>
</dbReference>
<comment type="subcellular location">
    <subcellularLocation>
        <location evidence="1">Nucleus</location>
    </subcellularLocation>
</comment>
<keyword evidence="6" id="KW-0539">Nucleus</keyword>
<accession>A0A9P9AX23</accession>
<comment type="caution">
    <text evidence="10">The sequence shown here is derived from an EMBL/GenBank/DDBJ whole genome shotgun (WGS) entry which is preliminary data.</text>
</comment>
<dbReference type="InterPro" id="IPR051059">
    <property type="entry name" value="VerF-like"/>
</dbReference>
<evidence type="ECO:0000256" key="8">
    <source>
        <dbReference type="SAM" id="MobiDB-lite"/>
    </source>
</evidence>
<feature type="region of interest" description="Disordered" evidence="8">
    <location>
        <begin position="327"/>
        <end position="348"/>
    </location>
</feature>
<dbReference type="GO" id="GO:0006351">
    <property type="term" value="P:DNA-templated transcription"/>
    <property type="evidence" value="ECO:0007669"/>
    <property type="project" value="InterPro"/>
</dbReference>
<evidence type="ECO:0000256" key="1">
    <source>
        <dbReference type="ARBA" id="ARBA00004123"/>
    </source>
</evidence>
<dbReference type="PANTHER" id="PTHR40626:SF30">
    <property type="entry name" value="FINGER DOMAIN PROTEIN, PUTATIVE (AFU_ORTHOLOGUE AFUA_4G13600)-RELATED"/>
    <property type="match status" value="1"/>
</dbReference>
<dbReference type="GO" id="GO:0000978">
    <property type="term" value="F:RNA polymerase II cis-regulatory region sequence-specific DNA binding"/>
    <property type="evidence" value="ECO:0007669"/>
    <property type="project" value="InterPro"/>
</dbReference>
<dbReference type="GO" id="GO:0000981">
    <property type="term" value="F:DNA-binding transcription factor activity, RNA polymerase II-specific"/>
    <property type="evidence" value="ECO:0007669"/>
    <property type="project" value="InterPro"/>
</dbReference>
<dbReference type="InterPro" id="IPR007219">
    <property type="entry name" value="XnlR_reg_dom"/>
</dbReference>
<keyword evidence="11" id="KW-1185">Reference proteome</keyword>
<dbReference type="Pfam" id="PF04082">
    <property type="entry name" value="Fungal_trans"/>
    <property type="match status" value="1"/>
</dbReference>